<dbReference type="SUPFAM" id="SSF51316">
    <property type="entry name" value="Mss4-like"/>
    <property type="match status" value="1"/>
</dbReference>
<evidence type="ECO:0000313" key="7">
    <source>
        <dbReference type="Proteomes" id="UP001139319"/>
    </source>
</evidence>
<evidence type="ECO:0000256" key="3">
    <source>
        <dbReference type="ARBA" id="ARBA00022833"/>
    </source>
</evidence>
<evidence type="ECO:0000256" key="1">
    <source>
        <dbReference type="ARBA" id="ARBA00005495"/>
    </source>
</evidence>
<evidence type="ECO:0000256" key="4">
    <source>
        <dbReference type="ARBA" id="ARBA00023239"/>
    </source>
</evidence>
<dbReference type="InterPro" id="IPR011057">
    <property type="entry name" value="Mss4-like_sf"/>
</dbReference>
<dbReference type="EMBL" id="JAMFTH010000002">
    <property type="protein sequence ID" value="MCP8899599.1"/>
    <property type="molecule type" value="Genomic_DNA"/>
</dbReference>
<comment type="similarity">
    <text evidence="1">Belongs to the Gfa family.</text>
</comment>
<name>A0A9X2HXQ6_9GAMM</name>
<organism evidence="6 7">
    <name type="scientific">Gilvimarinus xylanilyticus</name>
    <dbReference type="NCBI Taxonomy" id="2944139"/>
    <lineage>
        <taxon>Bacteria</taxon>
        <taxon>Pseudomonadati</taxon>
        <taxon>Pseudomonadota</taxon>
        <taxon>Gammaproteobacteria</taxon>
        <taxon>Cellvibrionales</taxon>
        <taxon>Cellvibrionaceae</taxon>
        <taxon>Gilvimarinus</taxon>
    </lineage>
</organism>
<dbReference type="PANTHER" id="PTHR33337">
    <property type="entry name" value="GFA DOMAIN-CONTAINING PROTEIN"/>
    <property type="match status" value="1"/>
</dbReference>
<dbReference type="Proteomes" id="UP001139319">
    <property type="component" value="Unassembled WGS sequence"/>
</dbReference>
<feature type="domain" description="CENP-V/GFA" evidence="5">
    <location>
        <begin position="4"/>
        <end position="119"/>
    </location>
</feature>
<dbReference type="GO" id="GO:0016846">
    <property type="term" value="F:carbon-sulfur lyase activity"/>
    <property type="evidence" value="ECO:0007669"/>
    <property type="project" value="InterPro"/>
</dbReference>
<gene>
    <name evidence="6" type="ORF">M6D89_09835</name>
</gene>
<keyword evidence="3" id="KW-0862">Zinc</keyword>
<dbReference type="PANTHER" id="PTHR33337:SF40">
    <property type="entry name" value="CENP-V_GFA DOMAIN-CONTAINING PROTEIN-RELATED"/>
    <property type="match status" value="1"/>
</dbReference>
<keyword evidence="7" id="KW-1185">Reference proteome</keyword>
<dbReference type="AlphaFoldDB" id="A0A9X2HXQ6"/>
<keyword evidence="2" id="KW-0479">Metal-binding</keyword>
<proteinExistence type="inferred from homology"/>
<evidence type="ECO:0000256" key="2">
    <source>
        <dbReference type="ARBA" id="ARBA00022723"/>
    </source>
</evidence>
<evidence type="ECO:0000259" key="5">
    <source>
        <dbReference type="PROSITE" id="PS51891"/>
    </source>
</evidence>
<comment type="caution">
    <text evidence="6">The sequence shown here is derived from an EMBL/GenBank/DDBJ whole genome shotgun (WGS) entry which is preliminary data.</text>
</comment>
<dbReference type="InterPro" id="IPR006913">
    <property type="entry name" value="CENP-V/GFA"/>
</dbReference>
<reference evidence="6" key="1">
    <citation type="submission" date="2022-05" db="EMBL/GenBank/DDBJ databases">
        <authorList>
            <person name="Sun H.-N."/>
        </authorList>
    </citation>
    <scope>NUCLEOTIDE SEQUENCE</scope>
    <source>
        <strain evidence="6">HB14</strain>
    </source>
</reference>
<accession>A0A9X2HXQ6</accession>
<evidence type="ECO:0000313" key="6">
    <source>
        <dbReference type="EMBL" id="MCP8899599.1"/>
    </source>
</evidence>
<dbReference type="RefSeq" id="WP_253967893.1">
    <property type="nucleotide sequence ID" value="NZ_JAMFTH010000002.1"/>
</dbReference>
<dbReference type="Pfam" id="PF04828">
    <property type="entry name" value="GFA"/>
    <property type="match status" value="1"/>
</dbReference>
<sequence>MTVHSGSCLCGAVTFDVKGDFDSFYICHCRYCQKGTGSAFAANLFVPAGALTWLSGKETVTSFTLPSTAHRKSFCNVCGSAVPGVEDSGDVLVPAGCLDTEVVIPPTANIFNASRARWEADIAAAPAFDALPES</sequence>
<reference evidence="6" key="2">
    <citation type="submission" date="2023-01" db="EMBL/GenBank/DDBJ databases">
        <title>Gilvimarinus xylanilyticus HB14 isolated from Caulerpa lentillifera aquaculture base in Hainan, China.</title>
        <authorList>
            <person name="Zhang Y.-J."/>
        </authorList>
    </citation>
    <scope>NUCLEOTIDE SEQUENCE</scope>
    <source>
        <strain evidence="6">HB14</strain>
    </source>
</reference>
<protein>
    <submittedName>
        <fullName evidence="6">GFA family protein</fullName>
    </submittedName>
</protein>
<keyword evidence="4" id="KW-0456">Lyase</keyword>
<dbReference type="Gene3D" id="3.90.1590.10">
    <property type="entry name" value="glutathione-dependent formaldehyde- activating enzyme (gfa)"/>
    <property type="match status" value="1"/>
</dbReference>
<dbReference type="PROSITE" id="PS51891">
    <property type="entry name" value="CENP_V_GFA"/>
    <property type="match status" value="1"/>
</dbReference>
<dbReference type="GO" id="GO:0046872">
    <property type="term" value="F:metal ion binding"/>
    <property type="evidence" value="ECO:0007669"/>
    <property type="project" value="UniProtKB-KW"/>
</dbReference>